<gene>
    <name evidence="7" type="ORF">H9876_01120</name>
</gene>
<accession>A0A9D1U353</accession>
<dbReference type="PANTHER" id="PTHR42953:SF1">
    <property type="entry name" value="METAL-BINDING PROTEIN HI_0362-RELATED"/>
    <property type="match status" value="1"/>
</dbReference>
<comment type="caution">
    <text evidence="7">The sequence shown here is derived from an EMBL/GenBank/DDBJ whole genome shotgun (WGS) entry which is preliminary data.</text>
</comment>
<proteinExistence type="inferred from homology"/>
<name>A0A9D1U353_9LACO</name>
<dbReference type="EMBL" id="DXGK01000022">
    <property type="protein sequence ID" value="HIW69972.1"/>
    <property type="molecule type" value="Genomic_DNA"/>
</dbReference>
<dbReference type="GO" id="GO:0030313">
    <property type="term" value="C:cell envelope"/>
    <property type="evidence" value="ECO:0007669"/>
    <property type="project" value="UniProtKB-SubCell"/>
</dbReference>
<keyword evidence="3" id="KW-0479">Metal-binding</keyword>
<sequence>MKRLKNDRFARGVSALVAVLAVILCLMITDWRPTFHHQRPVRVVTSLGVYGEVARKVAGSHGQVTTIINSTAVDPHDYQPSTAQAEEVSRANLVVVNGLGYDYWLNKLVASNSRHTTTINVSRQVAGKTAGDNEHVWYQPQTLPKLADKLAVQYAKLDPRHANDYRRNARSFRQELVPLNQTIARAKRNARAAANKRVAVTEPVFDYALKNLGYQISDPHFAKAIEDGNDPSPADIQQLRDDITKHRIAFLVENTQSSDKTIDNIVNLANQERVPVLKVTETKSKNVSDVKWLLGEYRQLIKIQEREGLSSH</sequence>
<keyword evidence="6" id="KW-0812">Transmembrane</keyword>
<dbReference type="PANTHER" id="PTHR42953">
    <property type="entry name" value="HIGH-AFFINITY ZINC UPTAKE SYSTEM PROTEIN ZNUA-RELATED"/>
    <property type="match status" value="1"/>
</dbReference>
<evidence type="ECO:0000256" key="1">
    <source>
        <dbReference type="ARBA" id="ARBA00004196"/>
    </source>
</evidence>
<dbReference type="InterPro" id="IPR006128">
    <property type="entry name" value="Lipoprotein_PsaA-like"/>
</dbReference>
<dbReference type="SUPFAM" id="SSF53807">
    <property type="entry name" value="Helical backbone' metal receptor"/>
    <property type="match status" value="1"/>
</dbReference>
<evidence type="ECO:0000256" key="3">
    <source>
        <dbReference type="ARBA" id="ARBA00022723"/>
    </source>
</evidence>
<evidence type="ECO:0000256" key="5">
    <source>
        <dbReference type="RuleBase" id="RU003512"/>
    </source>
</evidence>
<keyword evidence="6" id="KW-0472">Membrane</keyword>
<protein>
    <submittedName>
        <fullName evidence="7">Zinc ABC transporter substrate-binding protein</fullName>
    </submittedName>
</protein>
<dbReference type="AlphaFoldDB" id="A0A9D1U353"/>
<dbReference type="Proteomes" id="UP000886878">
    <property type="component" value="Unassembled WGS sequence"/>
</dbReference>
<dbReference type="Pfam" id="PF01297">
    <property type="entry name" value="ZnuA"/>
    <property type="match status" value="1"/>
</dbReference>
<dbReference type="GO" id="GO:0007155">
    <property type="term" value="P:cell adhesion"/>
    <property type="evidence" value="ECO:0007669"/>
    <property type="project" value="InterPro"/>
</dbReference>
<comment type="similarity">
    <text evidence="5">Belongs to the bacterial solute-binding protein 9 family.</text>
</comment>
<reference evidence="7" key="2">
    <citation type="submission" date="2021-04" db="EMBL/GenBank/DDBJ databases">
        <authorList>
            <person name="Gilroy R."/>
        </authorList>
    </citation>
    <scope>NUCLEOTIDE SEQUENCE</scope>
    <source>
        <strain evidence="7">ChiHejej3B27-2180</strain>
    </source>
</reference>
<evidence type="ECO:0000313" key="7">
    <source>
        <dbReference type="EMBL" id="HIW69972.1"/>
    </source>
</evidence>
<dbReference type="GO" id="GO:0030001">
    <property type="term" value="P:metal ion transport"/>
    <property type="evidence" value="ECO:0007669"/>
    <property type="project" value="InterPro"/>
</dbReference>
<dbReference type="InterPro" id="IPR050492">
    <property type="entry name" value="Bact_metal-bind_prot9"/>
</dbReference>
<evidence type="ECO:0000256" key="2">
    <source>
        <dbReference type="ARBA" id="ARBA00022448"/>
    </source>
</evidence>
<dbReference type="Gene3D" id="3.40.50.1980">
    <property type="entry name" value="Nitrogenase molybdenum iron protein domain"/>
    <property type="match status" value="2"/>
</dbReference>
<dbReference type="InterPro" id="IPR006127">
    <property type="entry name" value="ZnuA-like"/>
</dbReference>
<organism evidence="7 8">
    <name type="scientific">Candidatus Limosilactobacillus merdipullorum</name>
    <dbReference type="NCBI Taxonomy" id="2838653"/>
    <lineage>
        <taxon>Bacteria</taxon>
        <taxon>Bacillati</taxon>
        <taxon>Bacillota</taxon>
        <taxon>Bacilli</taxon>
        <taxon>Lactobacillales</taxon>
        <taxon>Lactobacillaceae</taxon>
        <taxon>Limosilactobacillus</taxon>
    </lineage>
</organism>
<reference evidence="7" key="1">
    <citation type="journal article" date="2021" name="PeerJ">
        <title>Extensive microbial diversity within the chicken gut microbiome revealed by metagenomics and culture.</title>
        <authorList>
            <person name="Gilroy R."/>
            <person name="Ravi A."/>
            <person name="Getino M."/>
            <person name="Pursley I."/>
            <person name="Horton D.L."/>
            <person name="Alikhan N.F."/>
            <person name="Baker D."/>
            <person name="Gharbi K."/>
            <person name="Hall N."/>
            <person name="Watson M."/>
            <person name="Adriaenssens E.M."/>
            <person name="Foster-Nyarko E."/>
            <person name="Jarju S."/>
            <person name="Secka A."/>
            <person name="Antonio M."/>
            <person name="Oren A."/>
            <person name="Chaudhuri R.R."/>
            <person name="La Ragione R."/>
            <person name="Hildebrand F."/>
            <person name="Pallen M.J."/>
        </authorList>
    </citation>
    <scope>NUCLEOTIDE SEQUENCE</scope>
    <source>
        <strain evidence="7">ChiHejej3B27-2180</strain>
    </source>
</reference>
<dbReference type="GO" id="GO:0046872">
    <property type="term" value="F:metal ion binding"/>
    <property type="evidence" value="ECO:0007669"/>
    <property type="project" value="UniProtKB-KW"/>
</dbReference>
<keyword evidence="4" id="KW-0732">Signal</keyword>
<keyword evidence="2 5" id="KW-0813">Transport</keyword>
<dbReference type="PRINTS" id="PR00690">
    <property type="entry name" value="ADHESNFAMILY"/>
</dbReference>
<comment type="subcellular location">
    <subcellularLocation>
        <location evidence="1">Cell envelope</location>
    </subcellularLocation>
</comment>
<evidence type="ECO:0000313" key="8">
    <source>
        <dbReference type="Proteomes" id="UP000886878"/>
    </source>
</evidence>
<evidence type="ECO:0000256" key="4">
    <source>
        <dbReference type="ARBA" id="ARBA00022729"/>
    </source>
</evidence>
<evidence type="ECO:0000256" key="6">
    <source>
        <dbReference type="SAM" id="Phobius"/>
    </source>
</evidence>
<keyword evidence="6" id="KW-1133">Transmembrane helix</keyword>
<feature type="transmembrane region" description="Helical" evidence="6">
    <location>
        <begin position="12"/>
        <end position="31"/>
    </location>
</feature>